<comment type="caution">
    <text evidence="1">The sequence shown here is derived from an EMBL/GenBank/DDBJ whole genome shotgun (WGS) entry which is preliminary data.</text>
</comment>
<dbReference type="AlphaFoldDB" id="A0A8T2PGV0"/>
<accession>A0A8T2PGV0</accession>
<proteinExistence type="predicted"/>
<evidence type="ECO:0000313" key="1">
    <source>
        <dbReference type="EMBL" id="KAG9350391.1"/>
    </source>
</evidence>
<gene>
    <name evidence="1" type="ORF">JZ751_026750</name>
</gene>
<protein>
    <submittedName>
        <fullName evidence="1">Uncharacterized protein</fullName>
    </submittedName>
</protein>
<keyword evidence="2" id="KW-1185">Reference proteome</keyword>
<dbReference type="Proteomes" id="UP000824540">
    <property type="component" value="Unassembled WGS sequence"/>
</dbReference>
<name>A0A8T2PGV0_9TELE</name>
<dbReference type="EMBL" id="JAFBMS010000008">
    <property type="protein sequence ID" value="KAG9350391.1"/>
    <property type="molecule type" value="Genomic_DNA"/>
</dbReference>
<reference evidence="1" key="1">
    <citation type="thesis" date="2021" institute="BYU ScholarsArchive" country="Provo, UT, USA">
        <title>Applications of and Algorithms for Genome Assembly and Genomic Analyses with an Emphasis on Marine Teleosts.</title>
        <authorList>
            <person name="Pickett B.D."/>
        </authorList>
    </citation>
    <scope>NUCLEOTIDE SEQUENCE</scope>
    <source>
        <strain evidence="1">HI-2016</strain>
    </source>
</reference>
<organism evidence="1 2">
    <name type="scientific">Albula glossodonta</name>
    <name type="common">roundjaw bonefish</name>
    <dbReference type="NCBI Taxonomy" id="121402"/>
    <lineage>
        <taxon>Eukaryota</taxon>
        <taxon>Metazoa</taxon>
        <taxon>Chordata</taxon>
        <taxon>Craniata</taxon>
        <taxon>Vertebrata</taxon>
        <taxon>Euteleostomi</taxon>
        <taxon>Actinopterygii</taxon>
        <taxon>Neopterygii</taxon>
        <taxon>Teleostei</taxon>
        <taxon>Albuliformes</taxon>
        <taxon>Albulidae</taxon>
        <taxon>Albula</taxon>
    </lineage>
</organism>
<evidence type="ECO:0000313" key="2">
    <source>
        <dbReference type="Proteomes" id="UP000824540"/>
    </source>
</evidence>
<sequence>MRYSLACHTAIALLPPLGPGDANIPAEREQEKESATFIVLEKMESKECATLHLHFTPLTDLHCAGYKWAPESAALDHVSGPSPGSAAVASILRAAGGAGSPALVRSLPWEVRGADSGERSHQEKAGEFGFGVRECGQRGEVLLARILIDLIMEHSRWLCSQMVGRGFGQHEAWSTEEKILLLFNKKIMLPTSILDSSSEELVSLPDPYLPMLLFDILWDCELIILSKNLAGSLPCSLNAMSVALSATGTIRNAGEAAREKRRTGWSYGKTIMALRALCCRMMERPRQQRRPCWQEYTTEPHAQQWMEGLLWWAPVSASCTEHSAGPGTK</sequence>